<dbReference type="RefSeq" id="XP_030978414.1">
    <property type="nucleotide sequence ID" value="XM_031128347.1"/>
</dbReference>
<dbReference type="Proteomes" id="UP000515153">
    <property type="component" value="Chromosome V"/>
</dbReference>
<sequence>MRFPHHSLSTCIRRCISTQPNGIENIVRQSSPSQCFHRKFPSPLQRQCGFSSSSLTRQQQQQHQRGAPEPLAGDPDRTQHHPGGNSTTGTSKKATKKRAKGRGKNPLRAIAIKAQKQPSTSTRDVGKRHASSDEPALPNTNEGAGASLVTAVCVAEGFNMDGVTRILSAHGYSLDPEGTGFEPQEVVHARAKGQGDIFVFPSGTVVAWSLPTDVVESLAAETLLPAAQEPHVASLETEDLYFVTDPDREVSAVKGDDTVVLGTRRELRDGDRLDTTLAQIAFSSGLAQSTKLAVLEACLTDYFKSMRRLPENLSRGSDLRLNNRSFILQKTGELLSLRAQLNHYSELTDSLPDIFWENRGSDELNLESYFDQVGKSLDIRVRIRILNEKMDYAQEMASVLREMAAQKHGTRLEWIIIILIAVEVMFELRRVYIESTSSRHEGDDD</sequence>
<evidence type="ECO:0000313" key="4">
    <source>
        <dbReference type="Proteomes" id="UP000515153"/>
    </source>
</evidence>
<reference evidence="4 5" key="1">
    <citation type="journal article" date="2019" name="Mol. Biol. Evol.">
        <title>Blast fungal genomes show frequent chromosomal changes, gene gains and losses, and effector gene turnover.</title>
        <authorList>
            <person name="Gomez Luciano L.B."/>
            <person name="Jason Tsai I."/>
            <person name="Chuma I."/>
            <person name="Tosa Y."/>
            <person name="Chen Y.H."/>
            <person name="Li J.Y."/>
            <person name="Li M.Y."/>
            <person name="Jade Lu M.Y."/>
            <person name="Nakayashiki H."/>
            <person name="Li W.H."/>
        </authorList>
    </citation>
    <scope>NUCLEOTIDE SEQUENCE [LARGE SCALE GENOMIC DNA]</scope>
    <source>
        <strain evidence="4 5">NI907</strain>
    </source>
</reference>
<feature type="domain" description="DUF155" evidence="3">
    <location>
        <begin position="197"/>
        <end position="387"/>
    </location>
</feature>
<evidence type="ECO:0000256" key="1">
    <source>
        <dbReference type="ARBA" id="ARBA00008306"/>
    </source>
</evidence>
<comment type="similarity">
    <text evidence="1">Belongs to the RMD1/sif2 family.</text>
</comment>
<feature type="compositionally biased region" description="Basic residues" evidence="2">
    <location>
        <begin position="93"/>
        <end position="105"/>
    </location>
</feature>
<keyword evidence="4" id="KW-1185">Reference proteome</keyword>
<dbReference type="PANTHER" id="PTHR16255:SF1">
    <property type="entry name" value="REQUIRED FOR MEIOTIC NUCLEAR DIVISION PROTEIN 1 HOMOLOG"/>
    <property type="match status" value="1"/>
</dbReference>
<dbReference type="InterPro" id="IPR003734">
    <property type="entry name" value="DUF155"/>
</dbReference>
<dbReference type="AlphaFoldDB" id="A0A6P8AU76"/>
<accession>A0A6P8AU76</accession>
<proteinExistence type="inferred from homology"/>
<dbReference type="GO" id="GO:0005739">
    <property type="term" value="C:mitochondrion"/>
    <property type="evidence" value="ECO:0007669"/>
    <property type="project" value="UniProtKB-ARBA"/>
</dbReference>
<dbReference type="Pfam" id="PF02582">
    <property type="entry name" value="DUF155"/>
    <property type="match status" value="1"/>
</dbReference>
<evidence type="ECO:0000256" key="2">
    <source>
        <dbReference type="SAM" id="MobiDB-lite"/>
    </source>
</evidence>
<name>A0A6P8AU76_PYRGI</name>
<reference evidence="5" key="3">
    <citation type="submission" date="2025-08" db="UniProtKB">
        <authorList>
            <consortium name="RefSeq"/>
        </authorList>
    </citation>
    <scope>IDENTIFICATION</scope>
    <source>
        <strain evidence="5">NI907</strain>
    </source>
</reference>
<gene>
    <name evidence="5" type="ORF">PgNI_08351</name>
</gene>
<feature type="compositionally biased region" description="Polar residues" evidence="2">
    <location>
        <begin position="46"/>
        <end position="57"/>
    </location>
</feature>
<protein>
    <recommendedName>
        <fullName evidence="3">DUF155 domain-containing protein</fullName>
    </recommendedName>
</protein>
<feature type="region of interest" description="Disordered" evidence="2">
    <location>
        <begin position="46"/>
        <end position="143"/>
    </location>
</feature>
<evidence type="ECO:0000313" key="5">
    <source>
        <dbReference type="RefSeq" id="XP_030978414.1"/>
    </source>
</evidence>
<feature type="compositionally biased region" description="Low complexity" evidence="2">
    <location>
        <begin position="83"/>
        <end position="92"/>
    </location>
</feature>
<organism evidence="4 5">
    <name type="scientific">Pyricularia grisea</name>
    <name type="common">Crabgrass-specific blast fungus</name>
    <name type="synonym">Magnaporthe grisea</name>
    <dbReference type="NCBI Taxonomy" id="148305"/>
    <lineage>
        <taxon>Eukaryota</taxon>
        <taxon>Fungi</taxon>
        <taxon>Dikarya</taxon>
        <taxon>Ascomycota</taxon>
        <taxon>Pezizomycotina</taxon>
        <taxon>Sordariomycetes</taxon>
        <taxon>Sordariomycetidae</taxon>
        <taxon>Magnaporthales</taxon>
        <taxon>Pyriculariaceae</taxon>
        <taxon>Pyricularia</taxon>
    </lineage>
</organism>
<reference evidence="5" key="2">
    <citation type="submission" date="2019-10" db="EMBL/GenBank/DDBJ databases">
        <authorList>
            <consortium name="NCBI Genome Project"/>
        </authorList>
    </citation>
    <scope>NUCLEOTIDE SEQUENCE</scope>
    <source>
        <strain evidence="5">NI907</strain>
    </source>
</reference>
<evidence type="ECO:0000259" key="3">
    <source>
        <dbReference type="Pfam" id="PF02582"/>
    </source>
</evidence>
<dbReference type="GO" id="GO:0070131">
    <property type="term" value="P:positive regulation of mitochondrial translation"/>
    <property type="evidence" value="ECO:0007669"/>
    <property type="project" value="TreeGrafter"/>
</dbReference>
<dbReference type="GeneID" id="41963256"/>
<dbReference type="PANTHER" id="PTHR16255">
    <property type="entry name" value="REQUIRED FOR MEIOTIC NUCLEAR DIVISION PROTEIN 1 HOMOLOG"/>
    <property type="match status" value="1"/>
</dbReference>
<dbReference type="InterPro" id="IPR051624">
    <property type="entry name" value="RMD1/Sad1-interacting"/>
</dbReference>
<dbReference type="KEGG" id="pgri:PgNI_08351"/>